<dbReference type="PANTHER" id="PTHR21011:SF1">
    <property type="entry name" value="SMALL RIBOSOMAL SUBUNIT PROTEIN BS6M"/>
    <property type="match status" value="1"/>
</dbReference>
<accession>A0ABZ2C471</accession>
<dbReference type="NCBIfam" id="TIGR00166">
    <property type="entry name" value="S6"/>
    <property type="match status" value="1"/>
</dbReference>
<dbReference type="HAMAP" id="MF_00360">
    <property type="entry name" value="Ribosomal_bS6"/>
    <property type="match status" value="1"/>
</dbReference>
<reference evidence="8 9" key="1">
    <citation type="journal article" date="2024" name="Environ. Microbiol.">
        <title>Novel evolutionary insights on the interactions of the Holosporales (Alphaproteobacteria) with eukaryotic hosts from comparative genomics.</title>
        <authorList>
            <person name="Giovannini M."/>
            <person name="Petroni G."/>
            <person name="Castelli M."/>
        </authorList>
    </citation>
    <scope>NUCLEOTIDE SEQUENCE [LARGE SCALE GENOMIC DNA]</scope>
    <source>
        <strain evidence="8 9">US_Bl 15I1</strain>
    </source>
</reference>
<dbReference type="SUPFAM" id="SSF54995">
    <property type="entry name" value="Ribosomal protein S6"/>
    <property type="match status" value="1"/>
</dbReference>
<feature type="region of interest" description="Disordered" evidence="7">
    <location>
        <begin position="99"/>
        <end position="131"/>
    </location>
</feature>
<dbReference type="EMBL" id="CP133270">
    <property type="protein sequence ID" value="WVX66858.1"/>
    <property type="molecule type" value="Genomic_DNA"/>
</dbReference>
<evidence type="ECO:0000313" key="8">
    <source>
        <dbReference type="EMBL" id="WVX66858.1"/>
    </source>
</evidence>
<evidence type="ECO:0000313" key="9">
    <source>
        <dbReference type="Proteomes" id="UP001330434"/>
    </source>
</evidence>
<comment type="function">
    <text evidence="4 6">Binds together with bS18 to 16S ribosomal RNA.</text>
</comment>
<evidence type="ECO:0000256" key="6">
    <source>
        <dbReference type="HAMAP-Rule" id="MF_00360"/>
    </source>
</evidence>
<keyword evidence="2 6" id="KW-0689">Ribosomal protein</keyword>
<dbReference type="GO" id="GO:0005840">
    <property type="term" value="C:ribosome"/>
    <property type="evidence" value="ECO:0007669"/>
    <property type="project" value="UniProtKB-KW"/>
</dbReference>
<dbReference type="InterPro" id="IPR035980">
    <property type="entry name" value="Ribosomal_bS6_sf"/>
</dbReference>
<keyword evidence="6" id="KW-0699">rRNA-binding</keyword>
<dbReference type="PANTHER" id="PTHR21011">
    <property type="entry name" value="MITOCHONDRIAL 28S RIBOSOMAL PROTEIN S6"/>
    <property type="match status" value="1"/>
</dbReference>
<comment type="similarity">
    <text evidence="1 6">Belongs to the bacterial ribosomal protein bS6 family.</text>
</comment>
<keyword evidence="6" id="KW-0694">RNA-binding</keyword>
<keyword evidence="3 6" id="KW-0687">Ribonucleoprotein</keyword>
<dbReference type="InterPro" id="IPR000529">
    <property type="entry name" value="Ribosomal_bS6"/>
</dbReference>
<dbReference type="InterPro" id="IPR020814">
    <property type="entry name" value="Ribosomal_S6_plastid/chlpt"/>
</dbReference>
<organism evidence="8 9">
    <name type="scientific">Candidatus Bealeia paramacronuclearis</name>
    <dbReference type="NCBI Taxonomy" id="1921001"/>
    <lineage>
        <taxon>Bacteria</taxon>
        <taxon>Pseudomonadati</taxon>
        <taxon>Pseudomonadota</taxon>
        <taxon>Alphaproteobacteria</taxon>
        <taxon>Holosporales</taxon>
        <taxon>Holosporaceae</taxon>
        <taxon>Candidatus Bealeia</taxon>
    </lineage>
</organism>
<evidence type="ECO:0000256" key="5">
    <source>
        <dbReference type="ARBA" id="ARBA00035294"/>
    </source>
</evidence>
<evidence type="ECO:0000256" key="7">
    <source>
        <dbReference type="SAM" id="MobiDB-lite"/>
    </source>
</evidence>
<sequence length="131" mass="14800">MAFYETVFIARPDLSPAQVEALATQFTDIVTQGGGEVAKTEFSGLRTLAYKINKSKKGHYVLFSLSSPSDAVKEMERNMRLNEDVMRYLTISVDALDSEPSALMQSRHTRPERRSDDRFETDKDDSQGDDE</sequence>
<evidence type="ECO:0000256" key="2">
    <source>
        <dbReference type="ARBA" id="ARBA00022980"/>
    </source>
</evidence>
<dbReference type="Gene3D" id="3.30.70.60">
    <property type="match status" value="1"/>
</dbReference>
<protein>
    <recommendedName>
        <fullName evidence="5 6">Small ribosomal subunit protein bS6</fullName>
    </recommendedName>
</protein>
<proteinExistence type="inferred from homology"/>
<keyword evidence="9" id="KW-1185">Reference proteome</keyword>
<dbReference type="InterPro" id="IPR014717">
    <property type="entry name" value="Transl_elong_EF1B/ribsomal_bS6"/>
</dbReference>
<feature type="compositionally biased region" description="Basic and acidic residues" evidence="7">
    <location>
        <begin position="112"/>
        <end position="131"/>
    </location>
</feature>
<dbReference type="Pfam" id="PF01250">
    <property type="entry name" value="Ribosomal_S6"/>
    <property type="match status" value="1"/>
</dbReference>
<evidence type="ECO:0000256" key="4">
    <source>
        <dbReference type="ARBA" id="ARBA00035104"/>
    </source>
</evidence>
<name>A0ABZ2C471_9PROT</name>
<gene>
    <name evidence="6" type="primary">rpsF</name>
    <name evidence="8" type="ORF">Bealeia1_01047</name>
</gene>
<evidence type="ECO:0000256" key="1">
    <source>
        <dbReference type="ARBA" id="ARBA00009512"/>
    </source>
</evidence>
<evidence type="ECO:0000256" key="3">
    <source>
        <dbReference type="ARBA" id="ARBA00023274"/>
    </source>
</evidence>
<dbReference type="Proteomes" id="UP001330434">
    <property type="component" value="Chromosome"/>
</dbReference>
<dbReference type="CDD" id="cd00473">
    <property type="entry name" value="bS6"/>
    <property type="match status" value="1"/>
</dbReference>
<dbReference type="RefSeq" id="WP_331255676.1">
    <property type="nucleotide sequence ID" value="NZ_CP133270.1"/>
</dbReference>